<evidence type="ECO:0000313" key="2">
    <source>
        <dbReference type="EMBL" id="CAK9867001.1"/>
    </source>
</evidence>
<dbReference type="Proteomes" id="UP001497522">
    <property type="component" value="Chromosome 16"/>
</dbReference>
<sequence length="101" mass="11616">MKKHPSQEEMDNPLKSLAAAEARVASKDAQLIEIEIELHRRKPSIEDLERKHSKLEQELERVDLRLEDVVAGRDMFVRDVHAKELDTLLCKNLRNESSGST</sequence>
<gene>
    <name evidence="2" type="ORF">CSSPJE1EN2_LOCUS9996</name>
</gene>
<name>A0ABP1AWZ6_9BRYO</name>
<keyword evidence="3" id="KW-1185">Reference proteome</keyword>
<feature type="coiled-coil region" evidence="1">
    <location>
        <begin position="17"/>
        <end position="65"/>
    </location>
</feature>
<protein>
    <submittedName>
        <fullName evidence="2">Uncharacterized protein</fullName>
    </submittedName>
</protein>
<reference evidence="2" key="1">
    <citation type="submission" date="2024-03" db="EMBL/GenBank/DDBJ databases">
        <authorList>
            <consortium name="ELIXIR-Norway"/>
            <consortium name="Elixir Norway"/>
        </authorList>
    </citation>
    <scope>NUCLEOTIDE SEQUENCE</scope>
</reference>
<evidence type="ECO:0000256" key="1">
    <source>
        <dbReference type="SAM" id="Coils"/>
    </source>
</evidence>
<organism evidence="2 3">
    <name type="scientific">Sphagnum jensenii</name>
    <dbReference type="NCBI Taxonomy" id="128206"/>
    <lineage>
        <taxon>Eukaryota</taxon>
        <taxon>Viridiplantae</taxon>
        <taxon>Streptophyta</taxon>
        <taxon>Embryophyta</taxon>
        <taxon>Bryophyta</taxon>
        <taxon>Sphagnophytina</taxon>
        <taxon>Sphagnopsida</taxon>
        <taxon>Sphagnales</taxon>
        <taxon>Sphagnaceae</taxon>
        <taxon>Sphagnum</taxon>
    </lineage>
</organism>
<proteinExistence type="predicted"/>
<keyword evidence="1" id="KW-0175">Coiled coil</keyword>
<dbReference type="EMBL" id="OZ023717">
    <property type="protein sequence ID" value="CAK9867001.1"/>
    <property type="molecule type" value="Genomic_DNA"/>
</dbReference>
<accession>A0ABP1AWZ6</accession>
<evidence type="ECO:0000313" key="3">
    <source>
        <dbReference type="Proteomes" id="UP001497522"/>
    </source>
</evidence>